<name>A0A9X9MD22_GULGU</name>
<reference evidence="1 2" key="1">
    <citation type="submission" date="2018-10" db="EMBL/GenBank/DDBJ databases">
        <authorList>
            <person name="Ekblom R."/>
            <person name="Jareborg N."/>
        </authorList>
    </citation>
    <scope>NUCLEOTIDE SEQUENCE [LARGE SCALE GENOMIC DNA]</scope>
    <source>
        <tissue evidence="1">Muscle</tissue>
    </source>
</reference>
<dbReference type="Proteomes" id="UP000269945">
    <property type="component" value="Unassembled WGS sequence"/>
</dbReference>
<keyword evidence="2" id="KW-1185">Reference proteome</keyword>
<dbReference type="AlphaFoldDB" id="A0A9X9MD22"/>
<dbReference type="EMBL" id="CYRY02046199">
    <property type="protein sequence ID" value="VCX41852.1"/>
    <property type="molecule type" value="Genomic_DNA"/>
</dbReference>
<comment type="caution">
    <text evidence="1">The sequence shown here is derived from an EMBL/GenBank/DDBJ whole genome shotgun (WGS) entry which is preliminary data.</text>
</comment>
<evidence type="ECO:0000313" key="1">
    <source>
        <dbReference type="EMBL" id="VCX41852.1"/>
    </source>
</evidence>
<accession>A0A9X9MD22</accession>
<evidence type="ECO:0000313" key="2">
    <source>
        <dbReference type="Proteomes" id="UP000269945"/>
    </source>
</evidence>
<organism evidence="1 2">
    <name type="scientific">Gulo gulo</name>
    <name type="common">Wolverine</name>
    <name type="synonym">Gluton</name>
    <dbReference type="NCBI Taxonomy" id="48420"/>
    <lineage>
        <taxon>Eukaryota</taxon>
        <taxon>Metazoa</taxon>
        <taxon>Chordata</taxon>
        <taxon>Craniata</taxon>
        <taxon>Vertebrata</taxon>
        <taxon>Euteleostomi</taxon>
        <taxon>Mammalia</taxon>
        <taxon>Eutheria</taxon>
        <taxon>Laurasiatheria</taxon>
        <taxon>Carnivora</taxon>
        <taxon>Caniformia</taxon>
        <taxon>Musteloidea</taxon>
        <taxon>Mustelidae</taxon>
        <taxon>Guloninae</taxon>
        <taxon>Gulo</taxon>
    </lineage>
</organism>
<feature type="non-terminal residue" evidence="1">
    <location>
        <position position="97"/>
    </location>
</feature>
<proteinExistence type="predicted"/>
<gene>
    <name evidence="1" type="ORF">BN2614_LOCUS2</name>
</gene>
<protein>
    <submittedName>
        <fullName evidence="1">Uncharacterized protein</fullName>
    </submittedName>
</protein>
<sequence>MGPGSINKLISVCRSSGTSDTCKTLQHASGKTFAVGLSRSLDRSTKVWFELPMPSPFLHQMPTCHGSYLSSAFQMVISTCHLHGKEKILSRKPFKRE</sequence>